<keyword evidence="4" id="KW-0175">Coiled coil</keyword>
<dbReference type="InterPro" id="IPR038765">
    <property type="entry name" value="Papain-like_cys_pep_sf"/>
</dbReference>
<feature type="region of interest" description="Disordered" evidence="5">
    <location>
        <begin position="430"/>
        <end position="501"/>
    </location>
</feature>
<keyword evidence="2 7" id="KW-0645">Protease</keyword>
<keyword evidence="3" id="KW-0378">Hydrolase</keyword>
<dbReference type="PROSITE" id="PS50600">
    <property type="entry name" value="ULP_PROTEASE"/>
    <property type="match status" value="1"/>
</dbReference>
<dbReference type="Pfam" id="PF02902">
    <property type="entry name" value="Peptidase_C48"/>
    <property type="match status" value="1"/>
</dbReference>
<dbReference type="Proteomes" id="UP000501690">
    <property type="component" value="Linkage Group LG6"/>
</dbReference>
<evidence type="ECO:0000256" key="5">
    <source>
        <dbReference type="SAM" id="MobiDB-lite"/>
    </source>
</evidence>
<evidence type="ECO:0000313" key="8">
    <source>
        <dbReference type="Proteomes" id="UP000501690"/>
    </source>
</evidence>
<dbReference type="Gene3D" id="3.40.395.10">
    <property type="entry name" value="Adenoviral Proteinase, Chain A"/>
    <property type="match status" value="1"/>
</dbReference>
<gene>
    <name evidence="7" type="ORF">DEO72_LG6g2081</name>
</gene>
<dbReference type="AlphaFoldDB" id="A0A4D6MAE0"/>
<feature type="coiled-coil region" evidence="4">
    <location>
        <begin position="400"/>
        <end position="427"/>
    </location>
</feature>
<feature type="compositionally biased region" description="Basic and acidic residues" evidence="5">
    <location>
        <begin position="482"/>
        <end position="496"/>
    </location>
</feature>
<dbReference type="GO" id="GO:0006508">
    <property type="term" value="P:proteolysis"/>
    <property type="evidence" value="ECO:0007669"/>
    <property type="project" value="UniProtKB-KW"/>
</dbReference>
<evidence type="ECO:0000256" key="4">
    <source>
        <dbReference type="SAM" id="Coils"/>
    </source>
</evidence>
<dbReference type="InterPro" id="IPR003653">
    <property type="entry name" value="Peptidase_C48_C"/>
</dbReference>
<protein>
    <submittedName>
        <fullName evidence="7">Ulp1 protease family</fullName>
    </submittedName>
</protein>
<feature type="coiled-coil region" evidence="4">
    <location>
        <begin position="286"/>
        <end position="313"/>
    </location>
</feature>
<keyword evidence="8" id="KW-1185">Reference proteome</keyword>
<evidence type="ECO:0000313" key="7">
    <source>
        <dbReference type="EMBL" id="QCD97371.1"/>
    </source>
</evidence>
<evidence type="ECO:0000256" key="3">
    <source>
        <dbReference type="ARBA" id="ARBA00022801"/>
    </source>
</evidence>
<accession>A0A4D6MAE0</accession>
<dbReference type="SUPFAM" id="SSF54001">
    <property type="entry name" value="Cysteine proteinases"/>
    <property type="match status" value="1"/>
</dbReference>
<dbReference type="EMBL" id="CP039350">
    <property type="protein sequence ID" value="QCD97371.1"/>
    <property type="molecule type" value="Genomic_DNA"/>
</dbReference>
<proteinExistence type="inferred from homology"/>
<name>A0A4D6MAE0_VIGUN</name>
<evidence type="ECO:0000259" key="6">
    <source>
        <dbReference type="PROSITE" id="PS50600"/>
    </source>
</evidence>
<evidence type="ECO:0000256" key="2">
    <source>
        <dbReference type="ARBA" id="ARBA00022670"/>
    </source>
</evidence>
<dbReference type="GO" id="GO:0008234">
    <property type="term" value="F:cysteine-type peptidase activity"/>
    <property type="evidence" value="ECO:0007669"/>
    <property type="project" value="InterPro"/>
</dbReference>
<evidence type="ECO:0000256" key="1">
    <source>
        <dbReference type="ARBA" id="ARBA00005234"/>
    </source>
</evidence>
<feature type="region of interest" description="Disordered" evidence="5">
    <location>
        <begin position="320"/>
        <end position="367"/>
    </location>
</feature>
<sequence>MSSKRECKCISEAGKKGKKKKVVKNADQVQIVHRCESKYIVEVNNVLKDTHRKRIQETPFRWCLEVDNALEINCPLLREVLRRWVPQEEYIRVGQHLVGLSVYDVCICLGLSMVGKCVEFDVDVSGVVGSLFEKKPITLTSRTVTNMPFKVLNNLDNLSDYNWVESVHSFFISALNRGWKVVREKINTRSLNLAGSVVVVQVWDARRLGLEDVEGEVQFPRFMWWPSVKIRKPNIESAFEKNKIVFGWALNAEEKNNPIVQNVIHIEDQYNVKNDGIQGVSHSKQQVDLEEKFEKHERIILDMKEQIKKMRDEFFDAPEPDSCVGKGNDVNEEEGCPSEQRKCDEGQGCPSHWKESPQPDQCEEDAEEKNNPIVQNVVHIEDQYNVKNDGIQGVSHSKQQVDLEENFEKHERIILDMKEQIKKMRDEFFDAPEPDSCVGKGNDVNEEEGCPSEQRKCDEGQGCPSHRKESPQPDQCEEDDLNDKPKSNHNGDDKAIKPNTEGQSNTLFIDKAKLYKDVTVVGCARTIYVHVNGEILRSDECQCFRPRAYEFMYKQKRLTGKISRVIFNPFYTNAVILDCNKRKVNRRVWCLDDYRHYLTRDLVSVQDILTIDFLFALVIYAEHWWCYAFNCQTKEFFVLDSLAHKCRRRKKIDSHVVQNMEHLFWLLLNDKKQLKPTYEVHIEDVPEQPNLHDCGIMVLKYLEIWDGVKRFDGKSMSAYTDEDLQQFRQQYICDWILHPENKHRDVVLEIFKPYLKK</sequence>
<feature type="domain" description="Ubiquitin-like protease family profile" evidence="6">
    <location>
        <begin position="520"/>
        <end position="705"/>
    </location>
</feature>
<reference evidence="7 8" key="1">
    <citation type="submission" date="2019-04" db="EMBL/GenBank/DDBJ databases">
        <title>An improved genome assembly and genetic linkage map for asparagus bean, Vigna unguiculata ssp. sesquipedialis.</title>
        <authorList>
            <person name="Xia Q."/>
            <person name="Zhang R."/>
            <person name="Dong Y."/>
        </authorList>
    </citation>
    <scope>NUCLEOTIDE SEQUENCE [LARGE SCALE GENOMIC DNA]</scope>
    <source>
        <tissue evidence="7">Leaf</tissue>
    </source>
</reference>
<organism evidence="7 8">
    <name type="scientific">Vigna unguiculata</name>
    <name type="common">Cowpea</name>
    <dbReference type="NCBI Taxonomy" id="3917"/>
    <lineage>
        <taxon>Eukaryota</taxon>
        <taxon>Viridiplantae</taxon>
        <taxon>Streptophyta</taxon>
        <taxon>Embryophyta</taxon>
        <taxon>Tracheophyta</taxon>
        <taxon>Spermatophyta</taxon>
        <taxon>Magnoliopsida</taxon>
        <taxon>eudicotyledons</taxon>
        <taxon>Gunneridae</taxon>
        <taxon>Pentapetalae</taxon>
        <taxon>rosids</taxon>
        <taxon>fabids</taxon>
        <taxon>Fabales</taxon>
        <taxon>Fabaceae</taxon>
        <taxon>Papilionoideae</taxon>
        <taxon>50 kb inversion clade</taxon>
        <taxon>NPAAA clade</taxon>
        <taxon>indigoferoid/millettioid clade</taxon>
        <taxon>Phaseoleae</taxon>
        <taxon>Vigna</taxon>
    </lineage>
</organism>
<comment type="similarity">
    <text evidence="1">Belongs to the peptidase C48 family.</text>
</comment>